<evidence type="ECO:0000313" key="2">
    <source>
        <dbReference type="EMBL" id="SFV58163.1"/>
    </source>
</evidence>
<proteinExistence type="predicted"/>
<protein>
    <recommendedName>
        <fullName evidence="1">Inner membrane protein YgaP-like transmembrane domain-containing protein</fullName>
    </recommendedName>
</protein>
<dbReference type="EMBL" id="FPHF01000045">
    <property type="protein sequence ID" value="SFV58163.1"/>
    <property type="molecule type" value="Genomic_DNA"/>
</dbReference>
<feature type="domain" description="Inner membrane protein YgaP-like transmembrane" evidence="1">
    <location>
        <begin position="1"/>
        <end position="39"/>
    </location>
</feature>
<name>A0A1W1BXD9_9ZZZZ</name>
<dbReference type="Pfam" id="PF11127">
    <property type="entry name" value="YgaP-like_TM"/>
    <property type="match status" value="1"/>
</dbReference>
<dbReference type="InterPro" id="IPR021309">
    <property type="entry name" value="YgaP-like_TM"/>
</dbReference>
<organism evidence="2">
    <name type="scientific">hydrothermal vent metagenome</name>
    <dbReference type="NCBI Taxonomy" id="652676"/>
    <lineage>
        <taxon>unclassified sequences</taxon>
        <taxon>metagenomes</taxon>
        <taxon>ecological metagenomes</taxon>
    </lineage>
</organism>
<accession>A0A1W1BXD9</accession>
<evidence type="ECO:0000259" key="1">
    <source>
        <dbReference type="Pfam" id="PF11127"/>
    </source>
</evidence>
<gene>
    <name evidence="2" type="ORF">MNB_SM-4-1597</name>
</gene>
<dbReference type="AlphaFoldDB" id="A0A1W1BXD9"/>
<reference evidence="2" key="1">
    <citation type="submission" date="2016-10" db="EMBL/GenBank/DDBJ databases">
        <authorList>
            <person name="de Groot N.N."/>
        </authorList>
    </citation>
    <scope>NUCLEOTIDE SEQUENCE</scope>
</reference>
<sequence length="59" mass="6506">MAIGIALIATGIITGNDWFYLGVIPLIAGFTKFCPLCMITQQCDLPENKKEEETKNESN</sequence>